<organism evidence="1 2">
    <name type="scientific">Fusarium oxysporum</name>
    <name type="common">Fusarium vascular wilt</name>
    <dbReference type="NCBI Taxonomy" id="5507"/>
    <lineage>
        <taxon>Eukaryota</taxon>
        <taxon>Fungi</taxon>
        <taxon>Dikarya</taxon>
        <taxon>Ascomycota</taxon>
        <taxon>Pezizomycotina</taxon>
        <taxon>Sordariomycetes</taxon>
        <taxon>Hypocreomycetidae</taxon>
        <taxon>Hypocreales</taxon>
        <taxon>Nectriaceae</taxon>
        <taxon>Fusarium</taxon>
        <taxon>Fusarium oxysporum species complex</taxon>
    </lineage>
</organism>
<dbReference type="VEuPathDB" id="FungiDB:FOXG_20204"/>
<dbReference type="EMBL" id="FMJY01000009">
    <property type="protein sequence ID" value="SCO90937.1"/>
    <property type="molecule type" value="Genomic_DNA"/>
</dbReference>
<dbReference type="OrthoDB" id="3596450at2759"/>
<protein>
    <submittedName>
        <fullName evidence="1">Uncharacterized protein</fullName>
    </submittedName>
</protein>
<dbReference type="VEuPathDB" id="FungiDB:FOC4_g10010028"/>
<dbReference type="VEuPathDB" id="FungiDB:FOMG_15253"/>
<dbReference type="AlphaFoldDB" id="A0A2H3TQS6"/>
<name>A0A2H3TQS6_FUSOX</name>
<dbReference type="VEuPathDB" id="FungiDB:HZS61_002125"/>
<reference evidence="2" key="1">
    <citation type="submission" date="2016-09" db="EMBL/GenBank/DDBJ databases">
        <authorList>
            <person name="Guldener U."/>
        </authorList>
    </citation>
    <scope>NUCLEOTIDE SEQUENCE [LARGE SCALE GENOMIC DNA]</scope>
    <source>
        <strain evidence="2">V64-1</strain>
    </source>
</reference>
<gene>
    <name evidence="1" type="ORF">FRV6_15065</name>
</gene>
<accession>A0A2H3TQS6</accession>
<evidence type="ECO:0000313" key="1">
    <source>
        <dbReference type="EMBL" id="SCO90937.1"/>
    </source>
</evidence>
<evidence type="ECO:0000313" key="2">
    <source>
        <dbReference type="Proteomes" id="UP000219369"/>
    </source>
</evidence>
<dbReference type="Proteomes" id="UP000219369">
    <property type="component" value="Unassembled WGS sequence"/>
</dbReference>
<proteinExistence type="predicted"/>
<sequence>MPSHSQLFRPSLGCESGEMSSARSASGTYFTSACSWLGCSSSTPRHNPVSPSPCIPKAFTPHDFVVIPLWNRYLDAIDNGNGFNISIYLTDAGLWTACHESRLMMQKHFLQDPWLSPPWTGYYISGGAPAYITIRYNDDLLILQLDSLEFEKWDDETVGRLQNIHDIDIEYRAEWGIDFYEEDDGGDEADAFDKIWWFGETVNLGTRVWLIDHNLRRKVDASPCYEKRDGHFWALHNVSFYGADRKLPSTGLEKEGERLAHWEYINPVSDGDHRKFSLHFADRLQEFIKNDGSGLMPQDRSWGFLGGIAFDVGISG</sequence>
<dbReference type="VEuPathDB" id="FungiDB:FOZG_14298"/>
<dbReference type="VEuPathDB" id="FungiDB:FOIG_08603"/>